<dbReference type="Gene3D" id="3.30.110.170">
    <property type="entry name" value="Protein of unknown function (DUF541), domain 1"/>
    <property type="match status" value="1"/>
</dbReference>
<reference evidence="2 3" key="1">
    <citation type="journal article" date="2015" name="Nature">
        <title>rRNA introns, odd ribosomes, and small enigmatic genomes across a large radiation of phyla.</title>
        <authorList>
            <person name="Brown C.T."/>
            <person name="Hug L.A."/>
            <person name="Thomas B.C."/>
            <person name="Sharon I."/>
            <person name="Castelle C.J."/>
            <person name="Singh A."/>
            <person name="Wilkins M.J."/>
            <person name="Williams K.H."/>
            <person name="Banfield J.F."/>
        </authorList>
    </citation>
    <scope>NUCLEOTIDE SEQUENCE [LARGE SCALE GENOMIC DNA]</scope>
</reference>
<organism evidence="2 3">
    <name type="scientific">Candidatus Nomurabacteria bacterium GW2011_GWE1_35_16</name>
    <dbReference type="NCBI Taxonomy" id="1618761"/>
    <lineage>
        <taxon>Bacteria</taxon>
        <taxon>Candidatus Nomuraibacteriota</taxon>
    </lineage>
</organism>
<dbReference type="EMBL" id="LBPY01000007">
    <property type="protein sequence ID" value="KKP66449.1"/>
    <property type="molecule type" value="Genomic_DNA"/>
</dbReference>
<evidence type="ECO:0000313" key="3">
    <source>
        <dbReference type="Proteomes" id="UP000034952"/>
    </source>
</evidence>
<sequence length="265" mass="28929">METLLNNKRITCAVFILLIIISLFTLARFVNEIKQSQYVGRGNQPSNTISVSGTGEVLAVSDIASLYVNLNKEGKTSKEAQTLLNEEITKTLNYLKEKKIEDKDIKSEYGGINPKYSYEQVACFSYPCPNKDLKIIGYTATQSIVVKVREVDSASEVRTGLATLGVTDISGPTFSIDEEDNFKDKARSLAIGDAKEKAKVLASELGVKLGKVVSFSENTGGYPMMYSAKSMVGAEALLDSRTPAPVLPKGENKITSDVSITYEIR</sequence>
<dbReference type="PANTHER" id="PTHR34387:SF1">
    <property type="entry name" value="PERIPLASMIC IMMUNOGENIC PROTEIN"/>
    <property type="match status" value="1"/>
</dbReference>
<keyword evidence="1" id="KW-0472">Membrane</keyword>
<dbReference type="GO" id="GO:0006974">
    <property type="term" value="P:DNA damage response"/>
    <property type="evidence" value="ECO:0007669"/>
    <property type="project" value="TreeGrafter"/>
</dbReference>
<evidence type="ECO:0000313" key="2">
    <source>
        <dbReference type="EMBL" id="KKP66449.1"/>
    </source>
</evidence>
<protein>
    <submittedName>
        <fullName evidence="2">Outer membrane protein</fullName>
    </submittedName>
</protein>
<gene>
    <name evidence="2" type="ORF">UR64_C0007G0018</name>
</gene>
<dbReference type="PANTHER" id="PTHR34387">
    <property type="entry name" value="SLR1258 PROTEIN"/>
    <property type="match status" value="1"/>
</dbReference>
<dbReference type="Pfam" id="PF04402">
    <property type="entry name" value="SIMPL"/>
    <property type="match status" value="1"/>
</dbReference>
<comment type="caution">
    <text evidence="2">The sequence shown here is derived from an EMBL/GenBank/DDBJ whole genome shotgun (WGS) entry which is preliminary data.</text>
</comment>
<dbReference type="InterPro" id="IPR052022">
    <property type="entry name" value="26kDa_periplasmic_antigen"/>
</dbReference>
<dbReference type="InterPro" id="IPR007497">
    <property type="entry name" value="SIMPL/DUF541"/>
</dbReference>
<keyword evidence="1" id="KW-1133">Transmembrane helix</keyword>
<dbReference type="Gene3D" id="3.30.70.2970">
    <property type="entry name" value="Protein of unknown function (DUF541), domain 2"/>
    <property type="match status" value="1"/>
</dbReference>
<evidence type="ECO:0000256" key="1">
    <source>
        <dbReference type="SAM" id="Phobius"/>
    </source>
</evidence>
<dbReference type="Proteomes" id="UP000034952">
    <property type="component" value="Unassembled WGS sequence"/>
</dbReference>
<feature type="transmembrane region" description="Helical" evidence="1">
    <location>
        <begin position="12"/>
        <end position="30"/>
    </location>
</feature>
<name>A0A0G0BAT8_9BACT</name>
<dbReference type="AlphaFoldDB" id="A0A0G0BAT8"/>
<keyword evidence="1" id="KW-0812">Transmembrane</keyword>
<proteinExistence type="predicted"/>
<accession>A0A0G0BAT8</accession>